<keyword evidence="2" id="KW-0472">Membrane</keyword>
<feature type="region of interest" description="Disordered" evidence="1">
    <location>
        <begin position="388"/>
        <end position="407"/>
    </location>
</feature>
<dbReference type="GO" id="GO:0005975">
    <property type="term" value="P:carbohydrate metabolic process"/>
    <property type="evidence" value="ECO:0007669"/>
    <property type="project" value="UniProtKB-ARBA"/>
</dbReference>
<evidence type="ECO:0000256" key="3">
    <source>
        <dbReference type="SAM" id="SignalP"/>
    </source>
</evidence>
<dbReference type="Proteomes" id="UP000434342">
    <property type="component" value="Unassembled WGS sequence"/>
</dbReference>
<reference evidence="5 6" key="1">
    <citation type="submission" date="2019-08" db="EMBL/GenBank/DDBJ databases">
        <title>In-depth cultivation of the pig gut microbiome towards novel bacterial diversity and tailored functional studies.</title>
        <authorList>
            <person name="Wylensek D."/>
            <person name="Hitch T.C.A."/>
            <person name="Clavel T."/>
        </authorList>
    </citation>
    <scope>NUCLEOTIDE SEQUENCE [LARGE SCALE GENOMIC DNA]</scope>
    <source>
        <strain evidence="5 6">WB01_CNA04</strain>
    </source>
</reference>
<dbReference type="InterPro" id="IPR026466">
    <property type="entry name" value="Fim_isopep_form_D2_dom"/>
</dbReference>
<dbReference type="RefSeq" id="WP_154539266.1">
    <property type="nucleotide sequence ID" value="NZ_VUND01000001.1"/>
</dbReference>
<dbReference type="InterPro" id="IPR013783">
    <property type="entry name" value="Ig-like_fold"/>
</dbReference>
<evidence type="ECO:0000313" key="5">
    <source>
        <dbReference type="EMBL" id="MST59471.1"/>
    </source>
</evidence>
<dbReference type="AlphaFoldDB" id="A0A6N7WTV8"/>
<dbReference type="Gene3D" id="2.60.40.10">
    <property type="entry name" value="Immunoglobulins"/>
    <property type="match status" value="1"/>
</dbReference>
<dbReference type="PROSITE" id="PS51257">
    <property type="entry name" value="PROKAR_LIPOPROTEIN"/>
    <property type="match status" value="1"/>
</dbReference>
<proteinExistence type="predicted"/>
<keyword evidence="3" id="KW-0732">Signal</keyword>
<organism evidence="5 6">
    <name type="scientific">Parafannyhessea umbonata</name>
    <dbReference type="NCBI Taxonomy" id="604330"/>
    <lineage>
        <taxon>Bacteria</taxon>
        <taxon>Bacillati</taxon>
        <taxon>Actinomycetota</taxon>
        <taxon>Coriobacteriia</taxon>
        <taxon>Coriobacteriales</taxon>
        <taxon>Atopobiaceae</taxon>
        <taxon>Parafannyhessea</taxon>
    </lineage>
</organism>
<name>A0A6N7WTV8_9ACTN</name>
<dbReference type="EMBL" id="VUND01000001">
    <property type="protein sequence ID" value="MST59471.1"/>
    <property type="molecule type" value="Genomic_DNA"/>
</dbReference>
<dbReference type="SUPFAM" id="SSF49478">
    <property type="entry name" value="Cna protein B-type domain"/>
    <property type="match status" value="1"/>
</dbReference>
<evidence type="ECO:0000313" key="6">
    <source>
        <dbReference type="Proteomes" id="UP000434342"/>
    </source>
</evidence>
<keyword evidence="2" id="KW-1133">Transmembrane helix</keyword>
<dbReference type="Pfam" id="PF17802">
    <property type="entry name" value="SpaA"/>
    <property type="match status" value="1"/>
</dbReference>
<dbReference type="Gene3D" id="2.60.40.740">
    <property type="match status" value="1"/>
</dbReference>
<feature type="transmembrane region" description="Helical" evidence="2">
    <location>
        <begin position="507"/>
        <end position="527"/>
    </location>
</feature>
<protein>
    <submittedName>
        <fullName evidence="5">Isopeptide-forming domain-containing fimbrial protein</fullName>
    </submittedName>
</protein>
<accession>A0A6N7WTV8</accession>
<sequence>MTRRASLLGSVIRAIASAIVALGCMAALVAAAPAPAGAAEVTVTGDNATHYLAYKVFSCDVSGGKATNVAWDSDAARKAAGQAGVPTQTAQDAAEWMGQNLSDGSAAAYALARALMASDAGATHVTAGEPATLSAGYWLIVADESRLGESQSGTAPVFVLLGKGASKTIAPKSAVPTVTKHVQENSTSAWQKAADATVGDDVWWRLEATVPAGTQGYAAYDVEFVDRMSAGLAAGKVASTARVYVKVGTGSAWAASTEAADTTTKGWTDVTSSCSIEVSGQGFTVKSPDLVSLLGAEAFASKGAQVCVIYNAPLNQRCNHGAAKGNPNEVCLRYPASPLGHGSYLSTPKDDATAYTWDVRLTKRSSSGDEPLSGAVLSVTDPQGRHLVQDGGWSNDASTVTTDGNGRVTLSGVDSGTYRVTEVRAPKGYKRFEGSRKLVLKVAGLDVAQVASAHPTLTISAESPLRADSVDGSTSLAHASLINTPTSPGVTPPGGTAIAKTGDPNNLAIAVAATLVGCGLVVMGLKVRKKRQEGHR</sequence>
<keyword evidence="2" id="KW-0812">Transmembrane</keyword>
<evidence type="ECO:0000259" key="4">
    <source>
        <dbReference type="Pfam" id="PF17802"/>
    </source>
</evidence>
<feature type="domain" description="SpaA-like prealbumin fold" evidence="4">
    <location>
        <begin position="359"/>
        <end position="432"/>
    </location>
</feature>
<gene>
    <name evidence="5" type="ORF">FYJ69_00895</name>
</gene>
<dbReference type="InterPro" id="IPR041033">
    <property type="entry name" value="SpaA_PFL_dom_1"/>
</dbReference>
<comment type="caution">
    <text evidence="5">The sequence shown here is derived from an EMBL/GenBank/DDBJ whole genome shotgun (WGS) entry which is preliminary data.</text>
</comment>
<dbReference type="NCBIfam" id="TIGR04226">
    <property type="entry name" value="RrgB_K2N_iso_D2"/>
    <property type="match status" value="1"/>
</dbReference>
<evidence type="ECO:0000256" key="2">
    <source>
        <dbReference type="SAM" id="Phobius"/>
    </source>
</evidence>
<feature type="signal peptide" evidence="3">
    <location>
        <begin position="1"/>
        <end position="38"/>
    </location>
</feature>
<feature type="compositionally biased region" description="Polar residues" evidence="1">
    <location>
        <begin position="395"/>
        <end position="404"/>
    </location>
</feature>
<feature type="chain" id="PRO_5027062411" evidence="3">
    <location>
        <begin position="39"/>
        <end position="536"/>
    </location>
</feature>
<evidence type="ECO:0000256" key="1">
    <source>
        <dbReference type="SAM" id="MobiDB-lite"/>
    </source>
</evidence>